<evidence type="ECO:0000313" key="12">
    <source>
        <dbReference type="Proteomes" id="UP000625711"/>
    </source>
</evidence>
<evidence type="ECO:0000256" key="2">
    <source>
        <dbReference type="ARBA" id="ARBA00006875"/>
    </source>
</evidence>
<comment type="similarity">
    <text evidence="2">Belongs to the RIB43A family.</text>
</comment>
<feature type="non-terminal residue" evidence="11">
    <location>
        <position position="1"/>
    </location>
</feature>
<feature type="region of interest" description="Disordered" evidence="10">
    <location>
        <begin position="108"/>
        <end position="142"/>
    </location>
</feature>
<dbReference type="PANTHER" id="PTHR14517">
    <property type="entry name" value="RIB43A-RELATED"/>
    <property type="match status" value="1"/>
</dbReference>
<evidence type="ECO:0000256" key="4">
    <source>
        <dbReference type="ARBA" id="ARBA00022846"/>
    </source>
</evidence>
<dbReference type="AlphaFoldDB" id="A0A834HKQ6"/>
<evidence type="ECO:0000256" key="9">
    <source>
        <dbReference type="ARBA" id="ARBA00046435"/>
    </source>
</evidence>
<evidence type="ECO:0000256" key="1">
    <source>
        <dbReference type="ARBA" id="ARBA00004611"/>
    </source>
</evidence>
<evidence type="ECO:0000256" key="5">
    <source>
        <dbReference type="ARBA" id="ARBA00023054"/>
    </source>
</evidence>
<protein>
    <recommendedName>
        <fullName evidence="13">RIB43A-like with coiled-coils protein 2</fullName>
    </recommendedName>
</protein>
<evidence type="ECO:0008006" key="13">
    <source>
        <dbReference type="Google" id="ProtNLM"/>
    </source>
</evidence>
<evidence type="ECO:0000313" key="11">
    <source>
        <dbReference type="EMBL" id="KAF7263498.1"/>
    </source>
</evidence>
<evidence type="ECO:0000256" key="10">
    <source>
        <dbReference type="SAM" id="MobiDB-lite"/>
    </source>
</evidence>
<dbReference type="EMBL" id="JAACXV010021185">
    <property type="protein sequence ID" value="KAF7263498.1"/>
    <property type="molecule type" value="Genomic_DNA"/>
</dbReference>
<accession>A0A834HKQ6</accession>
<proteinExistence type="inferred from homology"/>
<name>A0A834HKQ6_RHYFE</name>
<reference evidence="11" key="1">
    <citation type="submission" date="2020-08" db="EMBL/GenBank/DDBJ databases">
        <title>Genome sequencing and assembly of the red palm weevil Rhynchophorus ferrugineus.</title>
        <authorList>
            <person name="Dias G.B."/>
            <person name="Bergman C.M."/>
            <person name="Manee M."/>
        </authorList>
    </citation>
    <scope>NUCLEOTIDE SEQUENCE</scope>
    <source>
        <strain evidence="11">AA-2017</strain>
        <tissue evidence="11">Whole larva</tissue>
    </source>
</reference>
<comment type="subunit">
    <text evidence="9">Microtubule inner protein component of sperm flagellar doublet microtubules.</text>
</comment>
<dbReference type="InterPro" id="IPR008805">
    <property type="entry name" value="RIB43A"/>
</dbReference>
<evidence type="ECO:0000256" key="7">
    <source>
        <dbReference type="ARBA" id="ARBA00023212"/>
    </source>
</evidence>
<dbReference type="Proteomes" id="UP000625711">
    <property type="component" value="Unassembled WGS sequence"/>
</dbReference>
<comment type="subcellular location">
    <subcellularLocation>
        <location evidence="1">Cytoplasm</location>
        <location evidence="1">Cytoskeleton</location>
        <location evidence="1">Flagellum axoneme</location>
    </subcellularLocation>
</comment>
<dbReference type="Pfam" id="PF05914">
    <property type="entry name" value="RIB43A"/>
    <property type="match status" value="1"/>
</dbReference>
<gene>
    <name evidence="11" type="ORF">GWI33_002186</name>
</gene>
<comment type="caution">
    <text evidence="11">The sequence shown here is derived from an EMBL/GenBank/DDBJ whole genome shotgun (WGS) entry which is preliminary data.</text>
</comment>
<dbReference type="PANTHER" id="PTHR14517:SF6">
    <property type="entry name" value="RE41410P"/>
    <property type="match status" value="1"/>
</dbReference>
<dbReference type="OrthoDB" id="6764369at2759"/>
<evidence type="ECO:0000256" key="6">
    <source>
        <dbReference type="ARBA" id="ARBA00023069"/>
    </source>
</evidence>
<evidence type="ECO:0000256" key="8">
    <source>
        <dbReference type="ARBA" id="ARBA00023273"/>
    </source>
</evidence>
<keyword evidence="3" id="KW-0963">Cytoplasm</keyword>
<keyword evidence="12" id="KW-1185">Reference proteome</keyword>
<keyword evidence="7" id="KW-0206">Cytoskeleton</keyword>
<organism evidence="11 12">
    <name type="scientific">Rhynchophorus ferrugineus</name>
    <name type="common">Red palm weevil</name>
    <name type="synonym">Curculio ferrugineus</name>
    <dbReference type="NCBI Taxonomy" id="354439"/>
    <lineage>
        <taxon>Eukaryota</taxon>
        <taxon>Metazoa</taxon>
        <taxon>Ecdysozoa</taxon>
        <taxon>Arthropoda</taxon>
        <taxon>Hexapoda</taxon>
        <taxon>Insecta</taxon>
        <taxon>Pterygota</taxon>
        <taxon>Neoptera</taxon>
        <taxon>Endopterygota</taxon>
        <taxon>Coleoptera</taxon>
        <taxon>Polyphaga</taxon>
        <taxon>Cucujiformia</taxon>
        <taxon>Curculionidae</taxon>
        <taxon>Dryophthorinae</taxon>
        <taxon>Rhynchophorus</taxon>
    </lineage>
</organism>
<keyword evidence="6" id="KW-0969">Cilium</keyword>
<keyword evidence="5" id="KW-0175">Coiled coil</keyword>
<keyword evidence="4" id="KW-0282">Flagellum</keyword>
<evidence type="ECO:0000256" key="3">
    <source>
        <dbReference type="ARBA" id="ARBA00022490"/>
    </source>
</evidence>
<sequence length="142" mass="17025">MLKLDLMTEKDRKEAAYIERRRIREEERKKRIFNPRSRIIGIDADALRSQIDEKKKHDEEQKRIDRIFEDNLKKADQIAIALAQKQDKEQRKLLQEIDNFRKQFQRAEDRREFDLNDPNGIKKQLPARISDEDPRLGPSSAQ</sequence>
<keyword evidence="8" id="KW-0966">Cell projection</keyword>